<reference evidence="1" key="1">
    <citation type="journal article" date="2014" name="Front. Microbiol.">
        <title>High frequency of phylogenetically diverse reductive dehalogenase-homologous genes in deep subseafloor sedimentary metagenomes.</title>
        <authorList>
            <person name="Kawai M."/>
            <person name="Futagami T."/>
            <person name="Toyoda A."/>
            <person name="Takaki Y."/>
            <person name="Nishi S."/>
            <person name="Hori S."/>
            <person name="Arai W."/>
            <person name="Tsubouchi T."/>
            <person name="Morono Y."/>
            <person name="Uchiyama I."/>
            <person name="Ito T."/>
            <person name="Fujiyama A."/>
            <person name="Inagaki F."/>
            <person name="Takami H."/>
        </authorList>
    </citation>
    <scope>NUCLEOTIDE SEQUENCE</scope>
    <source>
        <strain evidence="1">Expedition CK06-06</strain>
    </source>
</reference>
<proteinExistence type="predicted"/>
<organism evidence="1">
    <name type="scientific">marine sediment metagenome</name>
    <dbReference type="NCBI Taxonomy" id="412755"/>
    <lineage>
        <taxon>unclassified sequences</taxon>
        <taxon>metagenomes</taxon>
        <taxon>ecological metagenomes</taxon>
    </lineage>
</organism>
<comment type="caution">
    <text evidence="1">The sequence shown here is derived from an EMBL/GenBank/DDBJ whole genome shotgun (WGS) entry which is preliminary data.</text>
</comment>
<evidence type="ECO:0000313" key="1">
    <source>
        <dbReference type="EMBL" id="GAG69582.1"/>
    </source>
</evidence>
<name>X1AIT1_9ZZZZ</name>
<protein>
    <submittedName>
        <fullName evidence="1">Uncharacterized protein</fullName>
    </submittedName>
</protein>
<dbReference type="EMBL" id="BART01009511">
    <property type="protein sequence ID" value="GAG69582.1"/>
    <property type="molecule type" value="Genomic_DNA"/>
</dbReference>
<sequence>MLAVLSGKIARSRRIKTINNQVNEIFSTLDTIPKPSYSNLEVKLCLFLVIWDDKFGPKLETSYPKEKQFPMPLNEIANQL</sequence>
<feature type="non-terminal residue" evidence="1">
    <location>
        <position position="80"/>
    </location>
</feature>
<dbReference type="AlphaFoldDB" id="X1AIT1"/>
<gene>
    <name evidence="1" type="ORF">S01H4_21060</name>
</gene>
<accession>X1AIT1</accession>